<dbReference type="EMBL" id="LSYS01003958">
    <property type="protein sequence ID" value="OPJ81923.1"/>
    <property type="molecule type" value="Genomic_DNA"/>
</dbReference>
<dbReference type="Proteomes" id="UP000190648">
    <property type="component" value="Unassembled WGS sequence"/>
</dbReference>
<reference evidence="1 2" key="1">
    <citation type="submission" date="2016-02" db="EMBL/GenBank/DDBJ databases">
        <title>Band-tailed pigeon sequencing and assembly.</title>
        <authorList>
            <person name="Soares A.E."/>
            <person name="Novak B.J."/>
            <person name="Rice E.S."/>
            <person name="O'Connell B."/>
            <person name="Chang D."/>
            <person name="Weber S."/>
            <person name="Shapiro B."/>
        </authorList>
    </citation>
    <scope>NUCLEOTIDE SEQUENCE [LARGE SCALE GENOMIC DNA]</scope>
    <source>
        <strain evidence="1">BTP2013</strain>
        <tissue evidence="1">Blood</tissue>
    </source>
</reference>
<proteinExistence type="predicted"/>
<accession>A0A1V4KC26</accession>
<evidence type="ECO:0000313" key="2">
    <source>
        <dbReference type="Proteomes" id="UP000190648"/>
    </source>
</evidence>
<comment type="caution">
    <text evidence="1">The sequence shown here is derived from an EMBL/GenBank/DDBJ whole genome shotgun (WGS) entry which is preliminary data.</text>
</comment>
<keyword evidence="2" id="KW-1185">Reference proteome</keyword>
<name>A0A1V4KC26_PATFA</name>
<protein>
    <submittedName>
        <fullName evidence="1">Uncharacterized protein</fullName>
    </submittedName>
</protein>
<dbReference type="AlphaFoldDB" id="A0A1V4KC26"/>
<evidence type="ECO:0000313" key="1">
    <source>
        <dbReference type="EMBL" id="OPJ81923.1"/>
    </source>
</evidence>
<gene>
    <name evidence="1" type="ORF">AV530_014447</name>
</gene>
<sequence>MPKTPQQWLKASAGPDYYCLAETGATSGGKFTRTISWTFLELLKHIPPPLSHQKRFTLCSALGGSHLDRHFHWFLLQT</sequence>
<organism evidence="1 2">
    <name type="scientific">Patagioenas fasciata monilis</name>
    <dbReference type="NCBI Taxonomy" id="372326"/>
    <lineage>
        <taxon>Eukaryota</taxon>
        <taxon>Metazoa</taxon>
        <taxon>Chordata</taxon>
        <taxon>Craniata</taxon>
        <taxon>Vertebrata</taxon>
        <taxon>Euteleostomi</taxon>
        <taxon>Archelosauria</taxon>
        <taxon>Archosauria</taxon>
        <taxon>Dinosauria</taxon>
        <taxon>Saurischia</taxon>
        <taxon>Theropoda</taxon>
        <taxon>Coelurosauria</taxon>
        <taxon>Aves</taxon>
        <taxon>Neognathae</taxon>
        <taxon>Neoaves</taxon>
        <taxon>Columbimorphae</taxon>
        <taxon>Columbiformes</taxon>
        <taxon>Columbidae</taxon>
        <taxon>Patagioenas</taxon>
    </lineage>
</organism>